<proteinExistence type="predicted"/>
<gene>
    <name evidence="1" type="ORF">UJA718_LOCUS35168</name>
</gene>
<dbReference type="PROSITE" id="PS00116">
    <property type="entry name" value="DNA_POLYMERASE_B"/>
    <property type="match status" value="1"/>
</dbReference>
<protein>
    <submittedName>
        <fullName evidence="1">Uncharacterized protein</fullName>
    </submittedName>
</protein>
<evidence type="ECO:0000313" key="2">
    <source>
        <dbReference type="Proteomes" id="UP000663873"/>
    </source>
</evidence>
<reference evidence="1" key="1">
    <citation type="submission" date="2021-02" db="EMBL/GenBank/DDBJ databases">
        <authorList>
            <person name="Nowell W R."/>
        </authorList>
    </citation>
    <scope>NUCLEOTIDE SEQUENCE</scope>
</reference>
<sequence>ELQEINFSPGNDEVFQPVPLAIDTDGFIMTFSVEQEEEIFKFFE</sequence>
<name>A0A821H516_9BILA</name>
<dbReference type="AlphaFoldDB" id="A0A821H516"/>
<dbReference type="EMBL" id="CAJOBP010032593">
    <property type="protein sequence ID" value="CAF4679460.1"/>
    <property type="molecule type" value="Genomic_DNA"/>
</dbReference>
<organism evidence="1 2">
    <name type="scientific">Rotaria socialis</name>
    <dbReference type="NCBI Taxonomy" id="392032"/>
    <lineage>
        <taxon>Eukaryota</taxon>
        <taxon>Metazoa</taxon>
        <taxon>Spiralia</taxon>
        <taxon>Gnathifera</taxon>
        <taxon>Rotifera</taxon>
        <taxon>Eurotatoria</taxon>
        <taxon>Bdelloidea</taxon>
        <taxon>Philodinida</taxon>
        <taxon>Philodinidae</taxon>
        <taxon>Rotaria</taxon>
    </lineage>
</organism>
<feature type="non-terminal residue" evidence="1">
    <location>
        <position position="1"/>
    </location>
</feature>
<accession>A0A821H516</accession>
<dbReference type="Proteomes" id="UP000663873">
    <property type="component" value="Unassembled WGS sequence"/>
</dbReference>
<comment type="caution">
    <text evidence="1">The sequence shown here is derived from an EMBL/GenBank/DDBJ whole genome shotgun (WGS) entry which is preliminary data.</text>
</comment>
<dbReference type="GO" id="GO:0000166">
    <property type="term" value="F:nucleotide binding"/>
    <property type="evidence" value="ECO:0007669"/>
    <property type="project" value="InterPro"/>
</dbReference>
<keyword evidence="2" id="KW-1185">Reference proteome</keyword>
<dbReference type="InterPro" id="IPR017964">
    <property type="entry name" value="DNA-dir_DNA_pol_B_CS"/>
</dbReference>
<evidence type="ECO:0000313" key="1">
    <source>
        <dbReference type="EMBL" id="CAF4679460.1"/>
    </source>
</evidence>
<dbReference type="GO" id="GO:0003676">
    <property type="term" value="F:nucleic acid binding"/>
    <property type="evidence" value="ECO:0007669"/>
    <property type="project" value="InterPro"/>
</dbReference>